<dbReference type="OrthoDB" id="5365713at2"/>
<organism evidence="1 2">
    <name type="scientific">Stutzerimonas stutzeri</name>
    <name type="common">Pseudomonas stutzeri</name>
    <dbReference type="NCBI Taxonomy" id="316"/>
    <lineage>
        <taxon>Bacteria</taxon>
        <taxon>Pseudomonadati</taxon>
        <taxon>Pseudomonadota</taxon>
        <taxon>Gammaproteobacteria</taxon>
        <taxon>Pseudomonadales</taxon>
        <taxon>Pseudomonadaceae</taxon>
        <taxon>Stutzerimonas</taxon>
    </lineage>
</organism>
<sequence length="181" mass="19847">METLDLFAMRESYNRQQIMLCFNGPISRSLIEEIGNALRNYLAADHANPSSAMDVFAVYIEMTQNIRHYAKVRNWADQEAGATVVVARNDSDGRYVVSAGNLIETADGEALLATIEELAGLNKAQLKVRYKEQLRKPREDNTASGAGLGLIDIARKSSEPLKASLQTVANGRSFISLSAVI</sequence>
<dbReference type="AlphaFoldDB" id="A0A0D9ASK5"/>
<dbReference type="NCBIfam" id="NF038262">
    <property type="entry name" value="SiaB_fam_kinase"/>
    <property type="match status" value="1"/>
</dbReference>
<gene>
    <name evidence="1" type="ORF">UF78_03595</name>
</gene>
<accession>A0A0D9ASK5</accession>
<evidence type="ECO:0000313" key="1">
    <source>
        <dbReference type="EMBL" id="KJH83717.1"/>
    </source>
</evidence>
<evidence type="ECO:0000313" key="2">
    <source>
        <dbReference type="Proteomes" id="UP000032487"/>
    </source>
</evidence>
<dbReference type="NCBIfam" id="NF038264">
    <property type="entry name" value="kinase_SiaB"/>
    <property type="match status" value="1"/>
</dbReference>
<dbReference type="RefSeq" id="WP_045160665.1">
    <property type="nucleotide sequence ID" value="NZ_JYHV01000010.1"/>
</dbReference>
<dbReference type="PATRIC" id="fig|316.101.peg.1574"/>
<dbReference type="Pfam" id="PF19788">
    <property type="entry name" value="DUF6272"/>
    <property type="match status" value="1"/>
</dbReference>
<dbReference type="Proteomes" id="UP000032487">
    <property type="component" value="Unassembled WGS sequence"/>
</dbReference>
<comment type="caution">
    <text evidence="1">The sequence shown here is derived from an EMBL/GenBank/DDBJ whole genome shotgun (WGS) entry which is preliminary data.</text>
</comment>
<dbReference type="InterPro" id="IPR046239">
    <property type="entry name" value="DUF6272"/>
</dbReference>
<proteinExistence type="predicted"/>
<dbReference type="EMBL" id="JYHV01000010">
    <property type="protein sequence ID" value="KJH83717.1"/>
    <property type="molecule type" value="Genomic_DNA"/>
</dbReference>
<name>A0A0D9ASK5_STUST</name>
<protein>
    <submittedName>
        <fullName evidence="1">Uncharacterized protein</fullName>
    </submittedName>
</protein>
<reference evidence="1 2" key="1">
    <citation type="submission" date="2015-02" db="EMBL/GenBank/DDBJ databases">
        <title>Draft genome sequence of Pseudomonas stutzeri NT0128 isolated from wheat (Triticum turgidum) rhizosphere.</title>
        <authorList>
            <person name="Tovi N."/>
            <person name="Frenk S."/>
            <person name="Hadar Y."/>
            <person name="Minz D."/>
        </authorList>
    </citation>
    <scope>NUCLEOTIDE SEQUENCE [LARGE SCALE GENOMIC DNA]</scope>
    <source>
        <strain evidence="1 2">NT0128</strain>
    </source>
</reference>